<reference evidence="1 2" key="1">
    <citation type="submission" date="2017-03" db="EMBL/GenBank/DDBJ databases">
        <title>Genome sequence of Clostridium oryzae DSM 28571.</title>
        <authorList>
            <person name="Poehlein A."/>
            <person name="Daniel R."/>
        </authorList>
    </citation>
    <scope>NUCLEOTIDE SEQUENCE [LARGE SCALE GENOMIC DNA]</scope>
    <source>
        <strain evidence="1 2">DSM 28571</strain>
    </source>
</reference>
<organism evidence="1 2">
    <name type="scientific">Clostridium oryzae</name>
    <dbReference type="NCBI Taxonomy" id="1450648"/>
    <lineage>
        <taxon>Bacteria</taxon>
        <taxon>Bacillati</taxon>
        <taxon>Bacillota</taxon>
        <taxon>Clostridia</taxon>
        <taxon>Eubacteriales</taxon>
        <taxon>Clostridiaceae</taxon>
        <taxon>Clostridium</taxon>
    </lineage>
</organism>
<dbReference type="RefSeq" id="WP_169911664.1">
    <property type="nucleotide sequence ID" value="NZ_MZGV01000051.1"/>
</dbReference>
<evidence type="ECO:0008006" key="3">
    <source>
        <dbReference type="Google" id="ProtNLM"/>
    </source>
</evidence>
<proteinExistence type="predicted"/>
<gene>
    <name evidence="1" type="ORF">CLORY_34670</name>
</gene>
<comment type="caution">
    <text evidence="1">The sequence shown here is derived from an EMBL/GenBank/DDBJ whole genome shotgun (WGS) entry which is preliminary data.</text>
</comment>
<evidence type="ECO:0000313" key="1">
    <source>
        <dbReference type="EMBL" id="OPJ59052.1"/>
    </source>
</evidence>
<name>A0A1V4IGC9_9CLOT</name>
<dbReference type="Proteomes" id="UP000190080">
    <property type="component" value="Unassembled WGS sequence"/>
</dbReference>
<dbReference type="AlphaFoldDB" id="A0A1V4IGC9"/>
<dbReference type="InterPro" id="IPR025906">
    <property type="entry name" value="YjfB_motility"/>
</dbReference>
<keyword evidence="2" id="KW-1185">Reference proteome</keyword>
<evidence type="ECO:0000313" key="2">
    <source>
        <dbReference type="Proteomes" id="UP000190080"/>
    </source>
</evidence>
<protein>
    <recommendedName>
        <fullName evidence="3">Motility protein</fullName>
    </recommendedName>
</protein>
<sequence>MDISQLTSMANQTSISDVIGISLLKKSMDSFAQTSTNMTEMLAASVDPNLGKNLDGYA</sequence>
<dbReference type="EMBL" id="MZGV01000051">
    <property type="protein sequence ID" value="OPJ59052.1"/>
    <property type="molecule type" value="Genomic_DNA"/>
</dbReference>
<dbReference type="Pfam" id="PF14070">
    <property type="entry name" value="YjfB_motility"/>
    <property type="match status" value="1"/>
</dbReference>
<accession>A0A1V4IGC9</accession>